<evidence type="ECO:0000313" key="10">
    <source>
        <dbReference type="EMBL" id="RFU62386.1"/>
    </source>
</evidence>
<dbReference type="EC" id="2.7.7.77" evidence="8"/>
<evidence type="ECO:0000259" key="9">
    <source>
        <dbReference type="Pfam" id="PF12804"/>
    </source>
</evidence>
<dbReference type="Pfam" id="PF12804">
    <property type="entry name" value="NTP_transf_3"/>
    <property type="match status" value="1"/>
</dbReference>
<dbReference type="GO" id="GO:0046872">
    <property type="term" value="F:metal ion binding"/>
    <property type="evidence" value="ECO:0007669"/>
    <property type="project" value="UniProtKB-KW"/>
</dbReference>
<feature type="binding site" evidence="8">
    <location>
        <position position="43"/>
    </location>
    <ligand>
        <name>GTP</name>
        <dbReference type="ChEBI" id="CHEBI:37565"/>
    </ligand>
</feature>
<sequence>MVMCTVKKQCENQCIIKIEKVTGMDVTALLLAGGKSSRMGTNKAMLPMFQKASIENIATELNKIAGHVLLISNSPDEYSFLGLPMVPDQYHGMGPLGGLHAGLTASKTDTVFVSACDMPFIKAAVMEEMLGNLENYDALVPEIDGQLHPLFAIYRKTCLPILTSCLEARELKMVHFLEKLNAKIMKHTEFQLYTKNHKLFSYLFYNMNNPQEYEEAKKIESHFNPQI</sequence>
<keyword evidence="2 8" id="KW-0808">Transferase</keyword>
<dbReference type="InterPro" id="IPR013482">
    <property type="entry name" value="Molybde_CF_guanTrfase"/>
</dbReference>
<dbReference type="EMBL" id="QVTD01000010">
    <property type="protein sequence ID" value="RFU62386.1"/>
    <property type="molecule type" value="Genomic_DNA"/>
</dbReference>
<name>A0A372LAH0_9BACI</name>
<evidence type="ECO:0000256" key="5">
    <source>
        <dbReference type="ARBA" id="ARBA00022842"/>
    </source>
</evidence>
<dbReference type="GO" id="GO:0061603">
    <property type="term" value="F:molybdenum cofactor guanylyltransferase activity"/>
    <property type="evidence" value="ECO:0007669"/>
    <property type="project" value="UniProtKB-EC"/>
</dbReference>
<proteinExistence type="inferred from homology"/>
<dbReference type="CDD" id="cd02503">
    <property type="entry name" value="MobA"/>
    <property type="match status" value="1"/>
</dbReference>
<comment type="function">
    <text evidence="8">Transfers a GMP moiety from GTP to Mo-molybdopterin (Mo-MPT) cofactor (Moco or molybdenum cofactor) to form Mo-molybdopterin guanine dinucleotide (Mo-MGD) cofactor.</text>
</comment>
<dbReference type="Gene3D" id="3.90.550.10">
    <property type="entry name" value="Spore Coat Polysaccharide Biosynthesis Protein SpsA, Chain A"/>
    <property type="match status" value="1"/>
</dbReference>
<feature type="binding site" evidence="8">
    <location>
        <position position="117"/>
    </location>
    <ligand>
        <name>Mg(2+)</name>
        <dbReference type="ChEBI" id="CHEBI:18420"/>
    </ligand>
</feature>
<comment type="subcellular location">
    <subcellularLocation>
        <location evidence="8">Cytoplasm</location>
    </subcellularLocation>
</comment>
<keyword evidence="11" id="KW-1185">Reference proteome</keyword>
<keyword evidence="4 8" id="KW-0547">Nucleotide-binding</keyword>
<keyword evidence="7 8" id="KW-0501">Molybdenum cofactor biosynthesis</keyword>
<feature type="binding site" evidence="8">
    <location>
        <position position="117"/>
    </location>
    <ligand>
        <name>GTP</name>
        <dbReference type="ChEBI" id="CHEBI:37565"/>
    </ligand>
</feature>
<comment type="similarity">
    <text evidence="8">Belongs to the MobA family.</text>
</comment>
<comment type="caution">
    <text evidence="10">The sequence shown here is derived from an EMBL/GenBank/DDBJ whole genome shotgun (WGS) entry which is preliminary data.</text>
</comment>
<comment type="cofactor">
    <cofactor evidence="8">
        <name>Mg(2+)</name>
        <dbReference type="ChEBI" id="CHEBI:18420"/>
    </cofactor>
</comment>
<keyword evidence="6 8" id="KW-0342">GTP-binding</keyword>
<keyword evidence="3 8" id="KW-0479">Metal-binding</keyword>
<accession>A0A372LAH0</accession>
<comment type="domain">
    <text evidence="8">The N-terminal domain determines nucleotide recognition and specific binding, while the C-terminal domain determines the specific binding to the target protein.</text>
</comment>
<feature type="binding site" evidence="8">
    <location>
        <position position="88"/>
    </location>
    <ligand>
        <name>GTP</name>
        <dbReference type="ChEBI" id="CHEBI:37565"/>
    </ligand>
</feature>
<evidence type="ECO:0000256" key="7">
    <source>
        <dbReference type="ARBA" id="ARBA00023150"/>
    </source>
</evidence>
<reference evidence="10 11" key="1">
    <citation type="submission" date="2018-08" db="EMBL/GenBank/DDBJ databases">
        <title>Bacillus chawlae sp. nov., Bacillus glennii sp. nov., and Bacillus saganii sp. nov. Isolated from the Vehicle Assembly Building at Kennedy Space Center where the Viking Spacecraft were Assembled.</title>
        <authorList>
            <person name="Seuylemezian A."/>
            <person name="Vaishampayan P."/>
        </authorList>
    </citation>
    <scope>NUCLEOTIDE SEQUENCE [LARGE SCALE GENOMIC DNA]</scope>
    <source>
        <strain evidence="10 11">V44-8</strain>
    </source>
</reference>
<keyword evidence="5 8" id="KW-0460">Magnesium</keyword>
<keyword evidence="1 8" id="KW-0963">Cytoplasm</keyword>
<dbReference type="InterPro" id="IPR025877">
    <property type="entry name" value="MobA-like_NTP_Trfase"/>
</dbReference>
<comment type="caution">
    <text evidence="8">Lacks conserved residue(s) required for the propagation of feature annotation.</text>
</comment>
<dbReference type="GO" id="GO:0006777">
    <property type="term" value="P:Mo-molybdopterin cofactor biosynthetic process"/>
    <property type="evidence" value="ECO:0007669"/>
    <property type="project" value="UniProtKB-KW"/>
</dbReference>
<evidence type="ECO:0000256" key="1">
    <source>
        <dbReference type="ARBA" id="ARBA00022490"/>
    </source>
</evidence>
<dbReference type="SUPFAM" id="SSF53448">
    <property type="entry name" value="Nucleotide-diphospho-sugar transferases"/>
    <property type="match status" value="1"/>
</dbReference>
<evidence type="ECO:0000313" key="11">
    <source>
        <dbReference type="Proteomes" id="UP000262939"/>
    </source>
</evidence>
<dbReference type="AlphaFoldDB" id="A0A372LAH0"/>
<dbReference type="Proteomes" id="UP000262939">
    <property type="component" value="Unassembled WGS sequence"/>
</dbReference>
<gene>
    <name evidence="8" type="primary">mobA</name>
    <name evidence="10" type="ORF">D0466_14500</name>
</gene>
<evidence type="ECO:0000256" key="3">
    <source>
        <dbReference type="ARBA" id="ARBA00022723"/>
    </source>
</evidence>
<dbReference type="HAMAP" id="MF_00316">
    <property type="entry name" value="MobA"/>
    <property type="match status" value="1"/>
</dbReference>
<dbReference type="PANTHER" id="PTHR19136">
    <property type="entry name" value="MOLYBDENUM COFACTOR GUANYLYLTRANSFERASE"/>
    <property type="match status" value="1"/>
</dbReference>
<evidence type="ECO:0000256" key="2">
    <source>
        <dbReference type="ARBA" id="ARBA00022679"/>
    </source>
</evidence>
<comment type="catalytic activity">
    <reaction evidence="8">
        <text>Mo-molybdopterin + GTP + H(+) = Mo-molybdopterin guanine dinucleotide + diphosphate</text>
        <dbReference type="Rhea" id="RHEA:34243"/>
        <dbReference type="ChEBI" id="CHEBI:15378"/>
        <dbReference type="ChEBI" id="CHEBI:33019"/>
        <dbReference type="ChEBI" id="CHEBI:37565"/>
        <dbReference type="ChEBI" id="CHEBI:71302"/>
        <dbReference type="ChEBI" id="CHEBI:71310"/>
        <dbReference type="EC" id="2.7.7.77"/>
    </reaction>
</comment>
<evidence type="ECO:0000256" key="8">
    <source>
        <dbReference type="HAMAP-Rule" id="MF_00316"/>
    </source>
</evidence>
<dbReference type="GO" id="GO:0005737">
    <property type="term" value="C:cytoplasm"/>
    <property type="evidence" value="ECO:0007669"/>
    <property type="project" value="UniProtKB-SubCell"/>
</dbReference>
<protein>
    <recommendedName>
        <fullName evidence="8">Probable molybdenum cofactor guanylyltransferase</fullName>
        <shortName evidence="8">MoCo guanylyltransferase</shortName>
        <ecNumber evidence="8">2.7.7.77</ecNumber>
    </recommendedName>
    <alternativeName>
        <fullName evidence="8">GTP:molybdopterin guanylyltransferase</fullName>
    </alternativeName>
    <alternativeName>
        <fullName evidence="8">Mo-MPT guanylyltransferase</fullName>
    </alternativeName>
    <alternativeName>
        <fullName evidence="8">Molybdopterin guanylyltransferase</fullName>
    </alternativeName>
    <alternativeName>
        <fullName evidence="8">Molybdopterin-guanine dinucleotide synthase</fullName>
        <shortName evidence="8">MGD synthase</shortName>
    </alternativeName>
</protein>
<organism evidence="10 11">
    <name type="scientific">Peribacillus glennii</name>
    <dbReference type="NCBI Taxonomy" id="2303991"/>
    <lineage>
        <taxon>Bacteria</taxon>
        <taxon>Bacillati</taxon>
        <taxon>Bacillota</taxon>
        <taxon>Bacilli</taxon>
        <taxon>Bacillales</taxon>
        <taxon>Bacillaceae</taxon>
        <taxon>Peribacillus</taxon>
    </lineage>
</organism>
<dbReference type="GO" id="GO:0005525">
    <property type="term" value="F:GTP binding"/>
    <property type="evidence" value="ECO:0007669"/>
    <property type="project" value="UniProtKB-UniRule"/>
</dbReference>
<feature type="domain" description="MobA-like NTP transferase" evidence="9">
    <location>
        <begin position="28"/>
        <end position="174"/>
    </location>
</feature>
<evidence type="ECO:0000256" key="4">
    <source>
        <dbReference type="ARBA" id="ARBA00022741"/>
    </source>
</evidence>
<dbReference type="InterPro" id="IPR029044">
    <property type="entry name" value="Nucleotide-diphossugar_trans"/>
</dbReference>
<feature type="binding site" evidence="8">
    <location>
        <begin position="31"/>
        <end position="33"/>
    </location>
    <ligand>
        <name>GTP</name>
        <dbReference type="ChEBI" id="CHEBI:37565"/>
    </ligand>
</feature>
<evidence type="ECO:0000256" key="6">
    <source>
        <dbReference type="ARBA" id="ARBA00023134"/>
    </source>
</evidence>
<dbReference type="PANTHER" id="PTHR19136:SF81">
    <property type="entry name" value="MOLYBDENUM COFACTOR GUANYLYLTRANSFERASE"/>
    <property type="match status" value="1"/>
</dbReference>
<keyword evidence="10" id="KW-0548">Nucleotidyltransferase</keyword>